<dbReference type="EMBL" id="VTEH01000019">
    <property type="protein sequence ID" value="TYR73390.1"/>
    <property type="molecule type" value="Genomic_DNA"/>
</dbReference>
<sequence length="283" mass="32306">MGYFMISVAGRQIQQVGSLNLETIEEEIAKRILDAKTVYSYPSMKDLLFELKTRRNIIESAKEMSESKVVFTTFQYAACNPAYWDLTAAGGFRLRQDVRPSEAVQDIYRNSALYAFECATACVIIFYHAVLKSISPSAFNSLFQDIYLYSWHADPDLGVNTFYGDHYLPGDVVYFNNPDYSAENPWYRGVNAVVLEDGQFFGHGFGISSSDQIIEFLNEVRSPDSNQPAYLANLVTRLSFTNLEQYGTVQRNRKFKQHIVVHHNKSSLSCIRHRAYLNKGLFT</sequence>
<evidence type="ECO:0000313" key="4">
    <source>
        <dbReference type="EMBL" id="TYR73390.1"/>
    </source>
</evidence>
<reference evidence="4 5" key="1">
    <citation type="submission" date="2019-08" db="EMBL/GenBank/DDBJ databases">
        <title>Bacillus genomes from the desert of Cuatro Cienegas, Coahuila.</title>
        <authorList>
            <person name="Olmedo-Alvarez G."/>
        </authorList>
    </citation>
    <scope>NUCLEOTIDE SEQUENCE [LARGE SCALE GENOMIC DNA]</scope>
    <source>
        <strain evidence="4 5">CH40_1T</strain>
    </source>
</reference>
<protein>
    <submittedName>
        <fullName evidence="4">Protein-glutamine gamma-glutamyltransferase</fullName>
        <ecNumber evidence="4">2.3.2.13</ecNumber>
    </submittedName>
</protein>
<evidence type="ECO:0000256" key="1">
    <source>
        <dbReference type="ARBA" id="ARBA00022679"/>
    </source>
</evidence>
<dbReference type="GO" id="GO:0003810">
    <property type="term" value="F:protein-glutamine gamma-glutamyltransferase activity"/>
    <property type="evidence" value="ECO:0007669"/>
    <property type="project" value="UniProtKB-EC"/>
</dbReference>
<keyword evidence="3 4" id="KW-0012">Acyltransferase</keyword>
<dbReference type="NCBIfam" id="NF002869">
    <property type="entry name" value="PRK03187.1"/>
    <property type="match status" value="1"/>
</dbReference>
<evidence type="ECO:0000313" key="5">
    <source>
        <dbReference type="Proteomes" id="UP000323317"/>
    </source>
</evidence>
<dbReference type="HAMAP" id="MF_00727">
    <property type="entry name" value="Tgl"/>
    <property type="match status" value="1"/>
</dbReference>
<dbReference type="InterPro" id="IPR020916">
    <property type="entry name" value="Gln_gamma-glutamylTfrase_bac"/>
</dbReference>
<keyword evidence="1 4" id="KW-0808">Transferase</keyword>
<keyword evidence="2" id="KW-0749">Sporulation</keyword>
<comment type="caution">
    <text evidence="4">The sequence shown here is derived from an EMBL/GenBank/DDBJ whole genome shotgun (WGS) entry which is preliminary data.</text>
</comment>
<proteinExistence type="inferred from homology"/>
<name>A0A5D4K9K3_9BACI</name>
<dbReference type="AlphaFoldDB" id="A0A5D4K9K3"/>
<dbReference type="Pfam" id="PF20085">
    <property type="entry name" value="TGL"/>
    <property type="match status" value="1"/>
</dbReference>
<accession>A0A5D4K9K3</accession>
<dbReference type="Proteomes" id="UP000323317">
    <property type="component" value="Unassembled WGS sequence"/>
</dbReference>
<evidence type="ECO:0000256" key="2">
    <source>
        <dbReference type="ARBA" id="ARBA00022969"/>
    </source>
</evidence>
<dbReference type="GO" id="GO:0030435">
    <property type="term" value="P:sporulation resulting in formation of a cellular spore"/>
    <property type="evidence" value="ECO:0007669"/>
    <property type="project" value="UniProtKB-KW"/>
</dbReference>
<gene>
    <name evidence="4" type="ORF">FZC79_19085</name>
</gene>
<dbReference type="EC" id="2.3.2.13" evidence="4"/>
<organism evidence="4 5">
    <name type="scientific">Rossellomorea vietnamensis</name>
    <dbReference type="NCBI Taxonomy" id="218284"/>
    <lineage>
        <taxon>Bacteria</taxon>
        <taxon>Bacillati</taxon>
        <taxon>Bacillota</taxon>
        <taxon>Bacilli</taxon>
        <taxon>Bacillales</taxon>
        <taxon>Bacillaceae</taxon>
        <taxon>Rossellomorea</taxon>
    </lineage>
</organism>
<evidence type="ECO:0000256" key="3">
    <source>
        <dbReference type="ARBA" id="ARBA00023315"/>
    </source>
</evidence>